<keyword evidence="17" id="KW-0902">Two-component regulatory system</keyword>
<dbReference type="InterPro" id="IPR003661">
    <property type="entry name" value="HisK_dim/P_dom"/>
</dbReference>
<dbReference type="Pfam" id="PF02518">
    <property type="entry name" value="HATPase_c"/>
    <property type="match status" value="1"/>
</dbReference>
<keyword evidence="19" id="KW-0843">Virulence</keyword>
<evidence type="ECO:0000256" key="19">
    <source>
        <dbReference type="ARBA" id="ARBA00023026"/>
    </source>
</evidence>
<dbReference type="Pfam" id="PF00672">
    <property type="entry name" value="HAMP"/>
    <property type="match status" value="1"/>
</dbReference>
<dbReference type="SMART" id="SM00304">
    <property type="entry name" value="HAMP"/>
    <property type="match status" value="1"/>
</dbReference>
<dbReference type="CDD" id="cd00075">
    <property type="entry name" value="HATPase"/>
    <property type="match status" value="1"/>
</dbReference>
<comment type="subcellular location">
    <subcellularLocation>
        <location evidence="4">Cell membrane</location>
        <topology evidence="4">Multi-pass membrane protein</topology>
    </subcellularLocation>
</comment>
<dbReference type="InterPro" id="IPR003660">
    <property type="entry name" value="HAMP_dom"/>
</dbReference>
<evidence type="ECO:0000256" key="15">
    <source>
        <dbReference type="ARBA" id="ARBA00022912"/>
    </source>
</evidence>
<dbReference type="GO" id="GO:0004721">
    <property type="term" value="F:phosphoprotein phosphatase activity"/>
    <property type="evidence" value="ECO:0007669"/>
    <property type="project" value="UniProtKB-KW"/>
</dbReference>
<accession>A0A5B8UBH3</accession>
<dbReference type="EC" id="2.7.13.3" evidence="5"/>
<evidence type="ECO:0000313" key="27">
    <source>
        <dbReference type="Proteomes" id="UP000321805"/>
    </source>
</evidence>
<dbReference type="Gene3D" id="6.10.340.10">
    <property type="match status" value="1"/>
</dbReference>
<dbReference type="SMART" id="SM00388">
    <property type="entry name" value="HisKA"/>
    <property type="match status" value="1"/>
</dbReference>
<gene>
    <name evidence="26" type="ORF">FSW04_24005</name>
</gene>
<evidence type="ECO:0000256" key="12">
    <source>
        <dbReference type="ARBA" id="ARBA00022801"/>
    </source>
</evidence>
<dbReference type="CDD" id="cd00082">
    <property type="entry name" value="HisKA"/>
    <property type="match status" value="1"/>
</dbReference>
<feature type="domain" description="HAMP" evidence="25">
    <location>
        <begin position="200"/>
        <end position="252"/>
    </location>
</feature>
<evidence type="ECO:0000259" key="24">
    <source>
        <dbReference type="PROSITE" id="PS50109"/>
    </source>
</evidence>
<evidence type="ECO:0000259" key="25">
    <source>
        <dbReference type="PROSITE" id="PS50885"/>
    </source>
</evidence>
<dbReference type="SUPFAM" id="SSF47384">
    <property type="entry name" value="Homodimeric domain of signal transducing histidine kinase"/>
    <property type="match status" value="1"/>
</dbReference>
<dbReference type="PROSITE" id="PS50885">
    <property type="entry name" value="HAMP"/>
    <property type="match status" value="1"/>
</dbReference>
<organism evidence="26 27">
    <name type="scientific">Baekduia soli</name>
    <dbReference type="NCBI Taxonomy" id="496014"/>
    <lineage>
        <taxon>Bacteria</taxon>
        <taxon>Bacillati</taxon>
        <taxon>Actinomycetota</taxon>
        <taxon>Thermoleophilia</taxon>
        <taxon>Solirubrobacterales</taxon>
        <taxon>Baekduiaceae</taxon>
        <taxon>Baekduia</taxon>
    </lineage>
</organism>
<dbReference type="PRINTS" id="PR00344">
    <property type="entry name" value="BCTRLSENSOR"/>
</dbReference>
<evidence type="ECO:0000256" key="6">
    <source>
        <dbReference type="ARBA" id="ARBA00022475"/>
    </source>
</evidence>
<dbReference type="GO" id="GO:0005524">
    <property type="term" value="F:ATP binding"/>
    <property type="evidence" value="ECO:0007669"/>
    <property type="project" value="UniProtKB-KW"/>
</dbReference>
<dbReference type="Gene3D" id="3.30.565.10">
    <property type="entry name" value="Histidine kinase-like ATPase, C-terminal domain"/>
    <property type="match status" value="1"/>
</dbReference>
<dbReference type="PANTHER" id="PTHR44936:SF9">
    <property type="entry name" value="SENSOR PROTEIN CREC"/>
    <property type="match status" value="1"/>
</dbReference>
<keyword evidence="23" id="KW-0472">Membrane</keyword>
<keyword evidence="10" id="KW-0547">Nucleotide-binding</keyword>
<dbReference type="SUPFAM" id="SSF55874">
    <property type="entry name" value="ATPase domain of HSP90 chaperone/DNA topoisomerase II/histidine kinase"/>
    <property type="match status" value="1"/>
</dbReference>
<keyword evidence="20" id="KW-0464">Manganese</keyword>
<evidence type="ECO:0000256" key="5">
    <source>
        <dbReference type="ARBA" id="ARBA00012438"/>
    </source>
</evidence>
<evidence type="ECO:0000256" key="8">
    <source>
        <dbReference type="ARBA" id="ARBA00022679"/>
    </source>
</evidence>
<dbReference type="RefSeq" id="WP_146922874.1">
    <property type="nucleotide sequence ID" value="NZ_CP042430.1"/>
</dbReference>
<evidence type="ECO:0000256" key="4">
    <source>
        <dbReference type="ARBA" id="ARBA00004651"/>
    </source>
</evidence>
<comment type="cofactor">
    <cofactor evidence="3">
        <name>Mg(2+)</name>
        <dbReference type="ChEBI" id="CHEBI:18420"/>
    </cofactor>
</comment>
<dbReference type="InterPro" id="IPR005467">
    <property type="entry name" value="His_kinase_dom"/>
</dbReference>
<feature type="transmembrane region" description="Helical" evidence="23">
    <location>
        <begin position="20"/>
        <end position="43"/>
    </location>
</feature>
<dbReference type="GO" id="GO:0000155">
    <property type="term" value="F:phosphorelay sensor kinase activity"/>
    <property type="evidence" value="ECO:0007669"/>
    <property type="project" value="InterPro"/>
</dbReference>
<keyword evidence="15" id="KW-0904">Protein phosphatase</keyword>
<feature type="domain" description="Histidine kinase" evidence="24">
    <location>
        <begin position="260"/>
        <end position="473"/>
    </location>
</feature>
<dbReference type="PROSITE" id="PS50109">
    <property type="entry name" value="HIS_KIN"/>
    <property type="match status" value="1"/>
</dbReference>
<evidence type="ECO:0000313" key="26">
    <source>
        <dbReference type="EMBL" id="QEC50344.1"/>
    </source>
</evidence>
<dbReference type="Pfam" id="PF00512">
    <property type="entry name" value="HisKA"/>
    <property type="match status" value="1"/>
</dbReference>
<keyword evidence="18" id="KW-0346">Stress response</keyword>
<evidence type="ECO:0000256" key="14">
    <source>
        <dbReference type="ARBA" id="ARBA00022842"/>
    </source>
</evidence>
<dbReference type="AlphaFoldDB" id="A0A5B8UBH3"/>
<reference evidence="26 27" key="1">
    <citation type="journal article" date="2018" name="J. Microbiol.">
        <title>Baekduia soli gen. nov., sp. nov., a novel bacterium isolated from the soil of Baekdu Mountain and proposal of a novel family name, Baekduiaceae fam. nov.</title>
        <authorList>
            <person name="An D.S."/>
            <person name="Siddiqi M.Z."/>
            <person name="Kim K.H."/>
            <person name="Yu H.S."/>
            <person name="Im W.T."/>
        </authorList>
    </citation>
    <scope>NUCLEOTIDE SEQUENCE [LARGE SCALE GENOMIC DNA]</scope>
    <source>
        <strain evidence="26 27">BR7-21</strain>
    </source>
</reference>
<evidence type="ECO:0000256" key="7">
    <source>
        <dbReference type="ARBA" id="ARBA00022553"/>
    </source>
</evidence>
<sequence>MTATGAGRWLPRLGLRPRLAIALAATSVATLAAATLTIAPLLAKRLESERLADLRGLARSSAPALRAIPDDDLHPRARALRVIASQLARRAGGRIVIYDEAGRVLADTSSADAGREPVVPDLAAERARALRRRDDVASGTYQGRAFAILVTRDEATRITLVIAKRLDDTRAALGVIRGALPLGLLAGLLVGALLALLLSRSMLRRLATLYADARALRDEGLGHEVTVAGGDEVAVVARALEEMRARLVEEESSRQAFVATASHELRTPLASLQATLELLKEEVLRGGTSPQETAGRADTALRQTHRLVGLATDLLDLSRVEGGDGLHPEPLELGELAETIAPEFEARLLAADRSLHVRVGPALALADPAAAVRVLRILLDNACNYGEGAVTVTVHAETDAVVVAVADEGPGVAEAEREDVFRRFARGRAAPGTPGAGLGLAIARALAEAQGGTLATVQDGVGAVFAMRLPPWRGTP</sequence>
<keyword evidence="9 23" id="KW-0812">Transmembrane</keyword>
<evidence type="ECO:0000256" key="10">
    <source>
        <dbReference type="ARBA" id="ARBA00022741"/>
    </source>
</evidence>
<proteinExistence type="predicted"/>
<evidence type="ECO:0000256" key="1">
    <source>
        <dbReference type="ARBA" id="ARBA00000085"/>
    </source>
</evidence>
<evidence type="ECO:0000256" key="13">
    <source>
        <dbReference type="ARBA" id="ARBA00022840"/>
    </source>
</evidence>
<dbReference type="InterPro" id="IPR004358">
    <property type="entry name" value="Sig_transdc_His_kin-like_C"/>
</dbReference>
<keyword evidence="16 23" id="KW-1133">Transmembrane helix</keyword>
<name>A0A5B8UBH3_9ACTN</name>
<evidence type="ECO:0000256" key="2">
    <source>
        <dbReference type="ARBA" id="ARBA00001936"/>
    </source>
</evidence>
<protein>
    <recommendedName>
        <fullName evidence="21">Signal transduction histidine-protein kinase/phosphatase MprB</fullName>
        <ecNumber evidence="5">2.7.13.3</ecNumber>
    </recommendedName>
    <alternativeName>
        <fullName evidence="22">Mycobacterial persistence regulator B</fullName>
    </alternativeName>
</protein>
<dbReference type="InterPro" id="IPR036097">
    <property type="entry name" value="HisK_dim/P_sf"/>
</dbReference>
<evidence type="ECO:0000256" key="23">
    <source>
        <dbReference type="SAM" id="Phobius"/>
    </source>
</evidence>
<evidence type="ECO:0000256" key="9">
    <source>
        <dbReference type="ARBA" id="ARBA00022692"/>
    </source>
</evidence>
<comment type="cofactor">
    <cofactor evidence="2">
        <name>Mn(2+)</name>
        <dbReference type="ChEBI" id="CHEBI:29035"/>
    </cofactor>
</comment>
<keyword evidence="11 26" id="KW-0418">Kinase</keyword>
<keyword evidence="14" id="KW-0460">Magnesium</keyword>
<comment type="catalytic activity">
    <reaction evidence="1">
        <text>ATP + protein L-histidine = ADP + protein N-phospho-L-histidine.</text>
        <dbReference type="EC" id="2.7.13.3"/>
    </reaction>
</comment>
<dbReference type="KEGG" id="bsol:FSW04_24005"/>
<dbReference type="GO" id="GO:0005886">
    <property type="term" value="C:plasma membrane"/>
    <property type="evidence" value="ECO:0007669"/>
    <property type="project" value="UniProtKB-SubCell"/>
</dbReference>
<keyword evidence="7" id="KW-0597">Phosphoprotein</keyword>
<dbReference type="InterPro" id="IPR036890">
    <property type="entry name" value="HATPase_C_sf"/>
</dbReference>
<feature type="transmembrane region" description="Helical" evidence="23">
    <location>
        <begin position="174"/>
        <end position="198"/>
    </location>
</feature>
<keyword evidence="12" id="KW-0378">Hydrolase</keyword>
<keyword evidence="27" id="KW-1185">Reference proteome</keyword>
<keyword evidence="8" id="KW-0808">Transferase</keyword>
<evidence type="ECO:0000256" key="21">
    <source>
        <dbReference type="ARBA" id="ARBA00040454"/>
    </source>
</evidence>
<dbReference type="EMBL" id="CP042430">
    <property type="protein sequence ID" value="QEC50344.1"/>
    <property type="molecule type" value="Genomic_DNA"/>
</dbReference>
<evidence type="ECO:0000256" key="11">
    <source>
        <dbReference type="ARBA" id="ARBA00022777"/>
    </source>
</evidence>
<evidence type="ECO:0000256" key="3">
    <source>
        <dbReference type="ARBA" id="ARBA00001946"/>
    </source>
</evidence>
<dbReference type="SMART" id="SM00387">
    <property type="entry name" value="HATPase_c"/>
    <property type="match status" value="1"/>
</dbReference>
<evidence type="ECO:0000256" key="16">
    <source>
        <dbReference type="ARBA" id="ARBA00022989"/>
    </source>
</evidence>
<evidence type="ECO:0000256" key="22">
    <source>
        <dbReference type="ARBA" id="ARBA00041776"/>
    </source>
</evidence>
<evidence type="ECO:0000256" key="18">
    <source>
        <dbReference type="ARBA" id="ARBA00023016"/>
    </source>
</evidence>
<dbReference type="InterPro" id="IPR050980">
    <property type="entry name" value="2C_sensor_his_kinase"/>
</dbReference>
<dbReference type="PANTHER" id="PTHR44936">
    <property type="entry name" value="SENSOR PROTEIN CREC"/>
    <property type="match status" value="1"/>
</dbReference>
<dbReference type="Gene3D" id="1.10.287.130">
    <property type="match status" value="1"/>
</dbReference>
<evidence type="ECO:0000256" key="17">
    <source>
        <dbReference type="ARBA" id="ARBA00023012"/>
    </source>
</evidence>
<evidence type="ECO:0000256" key="20">
    <source>
        <dbReference type="ARBA" id="ARBA00023211"/>
    </source>
</evidence>
<dbReference type="Proteomes" id="UP000321805">
    <property type="component" value="Chromosome"/>
</dbReference>
<dbReference type="InterPro" id="IPR003594">
    <property type="entry name" value="HATPase_dom"/>
</dbReference>
<keyword evidence="13" id="KW-0067">ATP-binding</keyword>
<keyword evidence="6" id="KW-1003">Cell membrane</keyword>
<dbReference type="OrthoDB" id="9786919at2"/>